<evidence type="ECO:0000313" key="4">
    <source>
        <dbReference type="Proteomes" id="UP001519343"/>
    </source>
</evidence>
<evidence type="ECO:0000256" key="2">
    <source>
        <dbReference type="SAM" id="Phobius"/>
    </source>
</evidence>
<feature type="transmembrane region" description="Helical" evidence="2">
    <location>
        <begin position="12"/>
        <end position="35"/>
    </location>
</feature>
<keyword evidence="4" id="KW-1185">Reference proteome</keyword>
<name>A0ABS4GJS6_9BACL</name>
<keyword evidence="2" id="KW-1133">Transmembrane helix</keyword>
<organism evidence="3 4">
    <name type="scientific">Ammoniphilus resinae</name>
    <dbReference type="NCBI Taxonomy" id="861532"/>
    <lineage>
        <taxon>Bacteria</taxon>
        <taxon>Bacillati</taxon>
        <taxon>Bacillota</taxon>
        <taxon>Bacilli</taxon>
        <taxon>Bacillales</taxon>
        <taxon>Paenibacillaceae</taxon>
        <taxon>Aneurinibacillus group</taxon>
        <taxon>Ammoniphilus</taxon>
    </lineage>
</organism>
<dbReference type="PANTHER" id="PTHR33219:SF14">
    <property type="entry name" value="PROTEIN COFACTOR ASSEMBLY OF COMPLEX C SUBUNIT B CCB3, CHLOROPLASTIC-RELATED"/>
    <property type="match status" value="1"/>
</dbReference>
<gene>
    <name evidence="3" type="ORF">J2Z37_000483</name>
</gene>
<proteinExistence type="inferred from homology"/>
<reference evidence="3 4" key="1">
    <citation type="submission" date="2021-03" db="EMBL/GenBank/DDBJ databases">
        <title>Genomic Encyclopedia of Type Strains, Phase IV (KMG-IV): sequencing the most valuable type-strain genomes for metagenomic binning, comparative biology and taxonomic classification.</title>
        <authorList>
            <person name="Goeker M."/>
        </authorList>
    </citation>
    <scope>NUCLEOTIDE SEQUENCE [LARGE SCALE GENOMIC DNA]</scope>
    <source>
        <strain evidence="3 4">DSM 24738</strain>
    </source>
</reference>
<keyword evidence="2" id="KW-0812">Transmembrane</keyword>
<evidence type="ECO:0000256" key="1">
    <source>
        <dbReference type="ARBA" id="ARBA00010894"/>
    </source>
</evidence>
<comment type="caution">
    <text evidence="3">The sequence shown here is derived from an EMBL/GenBank/DDBJ whole genome shotgun (WGS) entry which is preliminary data.</text>
</comment>
<dbReference type="Pfam" id="PF02325">
    <property type="entry name" value="CCB3_YggT"/>
    <property type="match status" value="1"/>
</dbReference>
<evidence type="ECO:0000313" key="3">
    <source>
        <dbReference type="EMBL" id="MBP1930496.1"/>
    </source>
</evidence>
<dbReference type="InterPro" id="IPR003425">
    <property type="entry name" value="CCB3/YggT"/>
</dbReference>
<dbReference type="EMBL" id="JAGGKT010000001">
    <property type="protein sequence ID" value="MBP1930496.1"/>
    <property type="molecule type" value="Genomic_DNA"/>
</dbReference>
<sequence>MIGKYKQTEDLALTESIVGTIMVGASYLIRLYYFALIGRILLSWLPQLQENKIAEFLYKITEPYLAVFRRFIPPIGMIDISPIAAFFVFSWISEFLLRGLHTVLLFLF</sequence>
<protein>
    <submittedName>
        <fullName evidence="3">YggT family protein</fullName>
    </submittedName>
</protein>
<dbReference type="Proteomes" id="UP001519343">
    <property type="component" value="Unassembled WGS sequence"/>
</dbReference>
<keyword evidence="2" id="KW-0472">Membrane</keyword>
<accession>A0ABS4GJS6</accession>
<dbReference type="PANTHER" id="PTHR33219">
    <property type="entry name" value="YLMG HOMOLOG PROTEIN 2, CHLOROPLASTIC"/>
    <property type="match status" value="1"/>
</dbReference>
<comment type="similarity">
    <text evidence="1">Belongs to the YggT family.</text>
</comment>
<feature type="transmembrane region" description="Helical" evidence="2">
    <location>
        <begin position="83"/>
        <end position="107"/>
    </location>
</feature>